<dbReference type="GO" id="GO:0015740">
    <property type="term" value="P:C4-dicarboxylate transport"/>
    <property type="evidence" value="ECO:0007669"/>
    <property type="project" value="TreeGrafter"/>
</dbReference>
<feature type="transmembrane region" description="Helical" evidence="9">
    <location>
        <begin position="128"/>
        <end position="147"/>
    </location>
</feature>
<dbReference type="RefSeq" id="WP_087679268.1">
    <property type="nucleotide sequence ID" value="NZ_FUWV01000014.1"/>
</dbReference>
<dbReference type="OrthoDB" id="9814265at2"/>
<gene>
    <name evidence="11" type="ORF">SAMN02745973_01912</name>
</gene>
<dbReference type="GO" id="GO:0022857">
    <property type="term" value="F:transmembrane transporter activity"/>
    <property type="evidence" value="ECO:0007669"/>
    <property type="project" value="TreeGrafter"/>
</dbReference>
<keyword evidence="12" id="KW-1185">Reference proteome</keyword>
<dbReference type="EMBL" id="FUWV01000014">
    <property type="protein sequence ID" value="SJZ86073.1"/>
    <property type="molecule type" value="Genomic_DNA"/>
</dbReference>
<dbReference type="Pfam" id="PF04290">
    <property type="entry name" value="DctQ"/>
    <property type="match status" value="1"/>
</dbReference>
<dbReference type="InterPro" id="IPR007387">
    <property type="entry name" value="TRAP_DctQ"/>
</dbReference>
<keyword evidence="2" id="KW-0813">Transport</keyword>
<keyword evidence="3" id="KW-1003">Cell membrane</keyword>
<name>A0A1T4P3H2_9FIRM</name>
<evidence type="ECO:0000256" key="7">
    <source>
        <dbReference type="ARBA" id="ARBA00023136"/>
    </source>
</evidence>
<evidence type="ECO:0000256" key="9">
    <source>
        <dbReference type="SAM" id="Phobius"/>
    </source>
</evidence>
<evidence type="ECO:0000259" key="10">
    <source>
        <dbReference type="Pfam" id="PF04290"/>
    </source>
</evidence>
<proteinExistence type="inferred from homology"/>
<evidence type="ECO:0000313" key="12">
    <source>
        <dbReference type="Proteomes" id="UP000196365"/>
    </source>
</evidence>
<reference evidence="11 12" key="1">
    <citation type="submission" date="2017-02" db="EMBL/GenBank/DDBJ databases">
        <authorList>
            <person name="Peterson S.W."/>
        </authorList>
    </citation>
    <scope>NUCLEOTIDE SEQUENCE [LARGE SCALE GENOMIC DNA]</scope>
    <source>
        <strain evidence="11 12">DSM 15102</strain>
    </source>
</reference>
<dbReference type="Proteomes" id="UP000196365">
    <property type="component" value="Unassembled WGS sequence"/>
</dbReference>
<feature type="domain" description="Tripartite ATP-independent periplasmic transporters DctQ component" evidence="10">
    <location>
        <begin position="24"/>
        <end position="154"/>
    </location>
</feature>
<organism evidence="11 12">
    <name type="scientific">Garciella nitratireducens DSM 15102</name>
    <dbReference type="NCBI Taxonomy" id="1121911"/>
    <lineage>
        <taxon>Bacteria</taxon>
        <taxon>Bacillati</taxon>
        <taxon>Bacillota</taxon>
        <taxon>Clostridia</taxon>
        <taxon>Eubacteriales</taxon>
        <taxon>Eubacteriaceae</taxon>
        <taxon>Garciella</taxon>
    </lineage>
</organism>
<evidence type="ECO:0000256" key="5">
    <source>
        <dbReference type="ARBA" id="ARBA00022692"/>
    </source>
</evidence>
<keyword evidence="5 9" id="KW-0812">Transmembrane</keyword>
<evidence type="ECO:0000256" key="2">
    <source>
        <dbReference type="ARBA" id="ARBA00022448"/>
    </source>
</evidence>
<dbReference type="PANTHER" id="PTHR35011:SF2">
    <property type="entry name" value="2,3-DIKETO-L-GULONATE TRAP TRANSPORTER SMALL PERMEASE PROTEIN YIAM"/>
    <property type="match status" value="1"/>
</dbReference>
<feature type="transmembrane region" description="Helical" evidence="9">
    <location>
        <begin position="48"/>
        <end position="66"/>
    </location>
</feature>
<evidence type="ECO:0000256" key="6">
    <source>
        <dbReference type="ARBA" id="ARBA00022989"/>
    </source>
</evidence>
<dbReference type="PANTHER" id="PTHR35011">
    <property type="entry name" value="2,3-DIKETO-L-GULONATE TRAP TRANSPORTER SMALL PERMEASE PROTEIN YIAM"/>
    <property type="match status" value="1"/>
</dbReference>
<dbReference type="InterPro" id="IPR055348">
    <property type="entry name" value="DctQ"/>
</dbReference>
<evidence type="ECO:0000313" key="11">
    <source>
        <dbReference type="EMBL" id="SJZ86073.1"/>
    </source>
</evidence>
<evidence type="ECO:0000256" key="8">
    <source>
        <dbReference type="ARBA" id="ARBA00038436"/>
    </source>
</evidence>
<protein>
    <submittedName>
        <fullName evidence="11">TRAP-type C4-dicarboxylate transport system, small permease component</fullName>
    </submittedName>
</protein>
<comment type="subcellular location">
    <subcellularLocation>
        <location evidence="1">Cell inner membrane</location>
        <topology evidence="1">Multi-pass membrane protein</topology>
    </subcellularLocation>
</comment>
<evidence type="ECO:0000256" key="4">
    <source>
        <dbReference type="ARBA" id="ARBA00022519"/>
    </source>
</evidence>
<feature type="transmembrane region" description="Helical" evidence="9">
    <location>
        <begin position="94"/>
        <end position="116"/>
    </location>
</feature>
<keyword evidence="7 9" id="KW-0472">Membrane</keyword>
<keyword evidence="6 9" id="KW-1133">Transmembrane helix</keyword>
<evidence type="ECO:0000256" key="1">
    <source>
        <dbReference type="ARBA" id="ARBA00004429"/>
    </source>
</evidence>
<dbReference type="GO" id="GO:0005886">
    <property type="term" value="C:plasma membrane"/>
    <property type="evidence" value="ECO:0007669"/>
    <property type="project" value="UniProtKB-SubCell"/>
</dbReference>
<keyword evidence="4" id="KW-0997">Cell inner membrane</keyword>
<evidence type="ECO:0000256" key="3">
    <source>
        <dbReference type="ARBA" id="ARBA00022475"/>
    </source>
</evidence>
<dbReference type="AlphaFoldDB" id="A0A1T4P3H2"/>
<sequence>MHKSLRKILDKTLRTLCVVLFAFMTVLATYQVVTRYFFYRPSTISEELLTYSFAWMSLLVAAYVFGKQDHMRMTFIVEKFSKENQRKFVITREIITLIFAIVILIYGGFSIAQLGMGQQSSSLGIPMGYVYLVLPVSGIITMIYNILNLRDLIQEK</sequence>
<comment type="similarity">
    <text evidence="8">Belongs to the TRAP transporter small permease family.</text>
</comment>
<feature type="transmembrane region" description="Helical" evidence="9">
    <location>
        <begin position="12"/>
        <end position="33"/>
    </location>
</feature>
<accession>A0A1T4P3H2</accession>